<keyword evidence="3" id="KW-1185">Reference proteome</keyword>
<sequence>MKKLLGLIILLVTILSCICYQEYIKKGNEEVEVLNTDVSINNIKSIIDINNEIDDKYEEVPLGYNNGNIYLIKYDSANNKLYDDNIFILNKDGSTKECGIKLPDNYLNCELSIYGDKIFGRDGYFNWQFGKEYKLLSNEDDTLTTNWYSVSGNSDYYLCVKNSTQNKKYILYNINSNDKYEFECSVDSTDVTNGIFYDDISKNFYGICQNNVVKEIHINGSNFTLEKYDDIKFLNKNNIEKNKDSSNNYVNYIYCLEGKAYISLNYNDKPQDSIDINKYNIADKFTEQLDNITLYGYDSFYKEYILIKKSDDKSTNKIYLAKLDKNGFDMLIEIPKIYGDDSKLSIHMVDSGNVLVKEEYHNRENKRIKSRYIVYDLAEYFQENTNKFKSDSDKLTLKNTYKNINDYDSSNKNILNENEENKNTKEVEQTKTTVNNNTANDNESNISATENKDYRENNSSWRKGNGDWYYYKDDDEKIIGWLKTEKGWYYFYKDGIMQKDAIIIGKMGKEYKLGHDGLLINPDATMDYDYDESKEKINKESNNNNVKDDFKSSNSTKIEESVEDNIKSNKAQSKK</sequence>
<dbReference type="RefSeq" id="WP_224035172.1">
    <property type="nucleotide sequence ID" value="NZ_AP024849.1"/>
</dbReference>
<accession>A0ABM7TB21</accession>
<protein>
    <recommendedName>
        <fullName evidence="4">Cell wall-binding protein</fullName>
    </recommendedName>
</protein>
<evidence type="ECO:0000256" key="1">
    <source>
        <dbReference type="SAM" id="MobiDB-lite"/>
    </source>
</evidence>
<feature type="region of interest" description="Disordered" evidence="1">
    <location>
        <begin position="535"/>
        <end position="575"/>
    </location>
</feature>
<evidence type="ECO:0000313" key="3">
    <source>
        <dbReference type="Proteomes" id="UP000824633"/>
    </source>
</evidence>
<name>A0ABM7TB21_9CLOT</name>
<proteinExistence type="predicted"/>
<feature type="compositionally biased region" description="Basic and acidic residues" evidence="1">
    <location>
        <begin position="546"/>
        <end position="567"/>
    </location>
</feature>
<reference evidence="3" key="1">
    <citation type="submission" date="2021-07" db="EMBL/GenBank/DDBJ databases">
        <title>Complete genome sequencing of a Clostridium isolate.</title>
        <authorList>
            <person name="Ueki A."/>
            <person name="Tonouchi A."/>
        </authorList>
    </citation>
    <scope>NUCLEOTIDE SEQUENCE [LARGE SCALE GENOMIC DNA]</scope>
    <source>
        <strain evidence="3">C5S11</strain>
    </source>
</reference>
<organism evidence="2 3">
    <name type="scientific">Clostridium gelidum</name>
    <dbReference type="NCBI Taxonomy" id="704125"/>
    <lineage>
        <taxon>Bacteria</taxon>
        <taxon>Bacillati</taxon>
        <taxon>Bacillota</taxon>
        <taxon>Clostridia</taxon>
        <taxon>Eubacteriales</taxon>
        <taxon>Clostridiaceae</taxon>
        <taxon>Clostridium</taxon>
    </lineage>
</organism>
<dbReference type="SUPFAM" id="SSF69360">
    <property type="entry name" value="Cell wall binding repeat"/>
    <property type="match status" value="1"/>
</dbReference>
<feature type="compositionally biased region" description="Polar residues" evidence="1">
    <location>
        <begin position="436"/>
        <end position="449"/>
    </location>
</feature>
<dbReference type="PROSITE" id="PS51257">
    <property type="entry name" value="PROKAR_LIPOPROTEIN"/>
    <property type="match status" value="1"/>
</dbReference>
<dbReference type="EMBL" id="AP024849">
    <property type="protein sequence ID" value="BCZ48947.1"/>
    <property type="molecule type" value="Genomic_DNA"/>
</dbReference>
<evidence type="ECO:0000313" key="2">
    <source>
        <dbReference type="EMBL" id="BCZ48947.1"/>
    </source>
</evidence>
<dbReference type="Gene3D" id="2.10.270.10">
    <property type="entry name" value="Cholin Binding"/>
    <property type="match status" value="1"/>
</dbReference>
<feature type="region of interest" description="Disordered" evidence="1">
    <location>
        <begin position="435"/>
        <end position="458"/>
    </location>
</feature>
<gene>
    <name evidence="2" type="ORF">psyc5s11_50140</name>
</gene>
<evidence type="ECO:0008006" key="4">
    <source>
        <dbReference type="Google" id="ProtNLM"/>
    </source>
</evidence>
<dbReference type="Proteomes" id="UP000824633">
    <property type="component" value="Chromosome"/>
</dbReference>